<comment type="caution">
    <text evidence="14">The sequence shown here is derived from an EMBL/GenBank/DDBJ whole genome shotgun (WGS) entry which is preliminary data.</text>
</comment>
<feature type="transmembrane region" description="Helical" evidence="11">
    <location>
        <begin position="372"/>
        <end position="393"/>
    </location>
</feature>
<reference evidence="14 15" key="1">
    <citation type="submission" date="2020-05" db="EMBL/GenBank/DDBJ databases">
        <title>Hymenobacter terrestris sp. nov. and Hymenobacter lapidiphilus sp. nov., isolated from regoliths in Antarctica.</title>
        <authorList>
            <person name="Sedlacek I."/>
            <person name="Pantucek R."/>
            <person name="Zeman M."/>
            <person name="Holochova P."/>
            <person name="Kralova S."/>
            <person name="Stankova E."/>
            <person name="Sedo O."/>
            <person name="Micenkova L."/>
            <person name="Svec P."/>
            <person name="Gupta V."/>
            <person name="Sood U."/>
            <person name="Korpole U.S."/>
            <person name="Lal R."/>
        </authorList>
    </citation>
    <scope>NUCLEOTIDE SEQUENCE [LARGE SCALE GENOMIC DNA]</scope>
    <source>
        <strain evidence="14 15">P5342</strain>
    </source>
</reference>
<dbReference type="InterPro" id="IPR003855">
    <property type="entry name" value="K+_transporter"/>
</dbReference>
<evidence type="ECO:0000256" key="8">
    <source>
        <dbReference type="ARBA" id="ARBA00022989"/>
    </source>
</evidence>
<dbReference type="EMBL" id="JABKAU010000023">
    <property type="protein sequence ID" value="NVO32079.1"/>
    <property type="molecule type" value="Genomic_DNA"/>
</dbReference>
<keyword evidence="15" id="KW-1185">Reference proteome</keyword>
<evidence type="ECO:0000256" key="9">
    <source>
        <dbReference type="ARBA" id="ARBA00023065"/>
    </source>
</evidence>
<dbReference type="GO" id="GO:0005886">
    <property type="term" value="C:plasma membrane"/>
    <property type="evidence" value="ECO:0007669"/>
    <property type="project" value="UniProtKB-SubCell"/>
</dbReference>
<comment type="catalytic activity">
    <reaction evidence="11">
        <text>K(+)(in) + H(+)(in) = K(+)(out) + H(+)(out)</text>
        <dbReference type="Rhea" id="RHEA:28490"/>
        <dbReference type="ChEBI" id="CHEBI:15378"/>
        <dbReference type="ChEBI" id="CHEBI:29103"/>
    </reaction>
</comment>
<feature type="domain" description="K+ potassium transporter integral membrane" evidence="12">
    <location>
        <begin position="31"/>
        <end position="456"/>
    </location>
</feature>
<dbReference type="InterPro" id="IPR023051">
    <property type="entry name" value="Kup"/>
</dbReference>
<keyword evidence="8 11" id="KW-1133">Transmembrane helix</keyword>
<feature type="transmembrane region" description="Helical" evidence="11">
    <location>
        <begin position="400"/>
        <end position="423"/>
    </location>
</feature>
<keyword evidence="2 11" id="KW-0813">Transport</keyword>
<accession>A0A7Y7PQA4</accession>
<keyword evidence="7 11" id="KW-0630">Potassium</keyword>
<feature type="transmembrane region" description="Helical" evidence="11">
    <location>
        <begin position="208"/>
        <end position="230"/>
    </location>
</feature>
<protein>
    <recommendedName>
        <fullName evidence="11">Probable potassium transport system protein Kup</fullName>
    </recommendedName>
</protein>
<name>A0A7Y7PQA4_9BACT</name>
<dbReference type="GO" id="GO:0015079">
    <property type="term" value="F:potassium ion transmembrane transporter activity"/>
    <property type="evidence" value="ECO:0007669"/>
    <property type="project" value="UniProtKB-UniRule"/>
</dbReference>
<comment type="similarity">
    <text evidence="11">Belongs to the HAK/KUP transporter (TC 2.A.72) family.</text>
</comment>
<keyword evidence="4 11" id="KW-0633">Potassium transport</keyword>
<proteinExistence type="inferred from homology"/>
<feature type="transmembrane region" description="Helical" evidence="11">
    <location>
        <begin position="176"/>
        <end position="196"/>
    </location>
</feature>
<evidence type="ECO:0000259" key="13">
    <source>
        <dbReference type="Pfam" id="PF22776"/>
    </source>
</evidence>
<evidence type="ECO:0000256" key="5">
    <source>
        <dbReference type="ARBA" id="ARBA00022692"/>
    </source>
</evidence>
<evidence type="ECO:0000313" key="14">
    <source>
        <dbReference type="EMBL" id="NVO32079.1"/>
    </source>
</evidence>
<evidence type="ECO:0000256" key="6">
    <source>
        <dbReference type="ARBA" id="ARBA00022847"/>
    </source>
</evidence>
<evidence type="ECO:0000256" key="7">
    <source>
        <dbReference type="ARBA" id="ARBA00022958"/>
    </source>
</evidence>
<feature type="transmembrane region" description="Helical" evidence="11">
    <location>
        <begin position="144"/>
        <end position="164"/>
    </location>
</feature>
<evidence type="ECO:0000256" key="11">
    <source>
        <dbReference type="HAMAP-Rule" id="MF_01522"/>
    </source>
</evidence>
<keyword evidence="5 11" id="KW-0812">Transmembrane</keyword>
<evidence type="ECO:0000256" key="3">
    <source>
        <dbReference type="ARBA" id="ARBA00022475"/>
    </source>
</evidence>
<evidence type="ECO:0000256" key="4">
    <source>
        <dbReference type="ARBA" id="ARBA00022538"/>
    </source>
</evidence>
<keyword evidence="9 11" id="KW-0406">Ion transport</keyword>
<feature type="transmembrane region" description="Helical" evidence="11">
    <location>
        <begin position="109"/>
        <end position="132"/>
    </location>
</feature>
<feature type="transmembrane region" description="Helical" evidence="11">
    <location>
        <begin position="344"/>
        <end position="366"/>
    </location>
</feature>
<keyword evidence="3 11" id="KW-1003">Cell membrane</keyword>
<feature type="transmembrane region" description="Helical" evidence="11">
    <location>
        <begin position="429"/>
        <end position="447"/>
    </location>
</feature>
<feature type="transmembrane region" description="Helical" evidence="11">
    <location>
        <begin position="251"/>
        <end position="272"/>
    </location>
</feature>
<evidence type="ECO:0000259" key="12">
    <source>
        <dbReference type="Pfam" id="PF02705"/>
    </source>
</evidence>
<feature type="domain" description="K+ potassium transporter C-terminal" evidence="13">
    <location>
        <begin position="483"/>
        <end position="639"/>
    </location>
</feature>
<keyword evidence="6 11" id="KW-0769">Symport</keyword>
<dbReference type="Pfam" id="PF02705">
    <property type="entry name" value="K_trans"/>
    <property type="match status" value="1"/>
</dbReference>
<keyword evidence="10 11" id="KW-0472">Membrane</keyword>
<dbReference type="Pfam" id="PF22776">
    <property type="entry name" value="K_trans_C"/>
    <property type="match status" value="1"/>
</dbReference>
<gene>
    <name evidence="11" type="primary">kup</name>
    <name evidence="14" type="ORF">HW554_12710</name>
</gene>
<evidence type="ECO:0000256" key="1">
    <source>
        <dbReference type="ARBA" id="ARBA00004141"/>
    </source>
</evidence>
<dbReference type="HAMAP" id="MF_01522">
    <property type="entry name" value="Kup"/>
    <property type="match status" value="1"/>
</dbReference>
<evidence type="ECO:0000256" key="10">
    <source>
        <dbReference type="ARBA" id="ARBA00023136"/>
    </source>
</evidence>
<dbReference type="InterPro" id="IPR053952">
    <property type="entry name" value="K_trans_C"/>
</dbReference>
<evidence type="ECO:0000313" key="15">
    <source>
        <dbReference type="Proteomes" id="UP000565521"/>
    </source>
</evidence>
<dbReference type="RefSeq" id="WP_176901166.1">
    <property type="nucleotide sequence ID" value="NZ_JABKAU010000023.1"/>
</dbReference>
<dbReference type="PANTHER" id="PTHR30540:SF83">
    <property type="entry name" value="K+ POTASSIUM TRANSPORTER"/>
    <property type="match status" value="1"/>
</dbReference>
<dbReference type="Proteomes" id="UP000565521">
    <property type="component" value="Unassembled WGS sequence"/>
</dbReference>
<comment type="subcellular location">
    <subcellularLocation>
        <location evidence="11">Cell membrane</location>
        <topology evidence="11">Multi-pass membrane protein</topology>
    </subcellularLocation>
    <subcellularLocation>
        <location evidence="1">Membrane</location>
        <topology evidence="1">Multi-pass membrane protein</topology>
    </subcellularLocation>
</comment>
<feature type="transmembrane region" description="Helical" evidence="11">
    <location>
        <begin position="292"/>
        <end position="324"/>
    </location>
</feature>
<dbReference type="AlphaFoldDB" id="A0A7Y7PQA4"/>
<sequence>MTAESTANSESIANPAHAASHHTSRITTAGVLVALGIIYGDIGTSPLYVMKAIVPGLIDANLVYGGISCVFWTLTLQTTLKYVLLTLNADNNGEGGIFSLFALVRRRGAWLSVVAIIGGAALMADGVITPPISVSSAIEGLQAVYPTLPTVPIVIGIIVGLFLLQSFGTQMVGKAFGPIMLVWFSMLAGLGVSGILQHPEVLQALNPYYAYSLLVNTPGGFWLLGAVFLCTTGAEALYSDLGHCGKGNIRISWVFVKTCLLLNYFGQGAWMVAHQGEQLAGRNPFYALMPSWFLLTGIAIATLAAIIASQALITGSFTLVAEAIRLNMWPKVKLNYPTDVKGQLFVPSMNRLLLLGCIGIVLYFRKSENMEAAYGLAITVTMMMTTLLLSVWLRARKVPLPLVILFVLVYGGIEGSFLVANLIKFPHGGWVSVALGLVLMGVMYVWLRAYYIKRRLTEFVPIKSYLDGIKMLSADESIPKYATHLVFMSSAERGTEIEQKIIYSIFQKRPKRADIYWFVHVDTTDQPYTMEYSVKELAPDDAYRINFRLGFRVEQKINLYFRKVIEEMVRNKEVDITSRYESLSKQHVTGDFRFIVLERYLSVENDFPFVEKLVMQSYFYLKQFIASEDKYFGLDTSSVKVEKVPLVLAPVQNVLLTRISATPTAAQVRQEIG</sequence>
<evidence type="ECO:0000256" key="2">
    <source>
        <dbReference type="ARBA" id="ARBA00022448"/>
    </source>
</evidence>
<dbReference type="InterPro" id="IPR053951">
    <property type="entry name" value="K_trans_N"/>
</dbReference>
<dbReference type="GO" id="GO:0015293">
    <property type="term" value="F:symporter activity"/>
    <property type="evidence" value="ECO:0007669"/>
    <property type="project" value="UniProtKB-UniRule"/>
</dbReference>
<comment type="function">
    <text evidence="11">Transport of potassium into the cell. Likely operates as a K(+):H(+) symporter.</text>
</comment>
<comment type="caution">
    <text evidence="11">Lacks conserved residue(s) required for the propagation of feature annotation.</text>
</comment>
<dbReference type="PANTHER" id="PTHR30540">
    <property type="entry name" value="OSMOTIC STRESS POTASSIUM TRANSPORTER"/>
    <property type="match status" value="1"/>
</dbReference>
<organism evidence="14 15">
    <name type="scientific">Hymenobacter lapidiphilus</name>
    <dbReference type="NCBI Taxonomy" id="2608003"/>
    <lineage>
        <taxon>Bacteria</taxon>
        <taxon>Pseudomonadati</taxon>
        <taxon>Bacteroidota</taxon>
        <taxon>Cytophagia</taxon>
        <taxon>Cytophagales</taxon>
        <taxon>Hymenobacteraceae</taxon>
        <taxon>Hymenobacter</taxon>
    </lineage>
</organism>